<feature type="domain" description="DUF1214" evidence="1">
    <location>
        <begin position="344"/>
        <end position="451"/>
    </location>
</feature>
<feature type="domain" description="DUF1254" evidence="2">
    <location>
        <begin position="81"/>
        <end position="184"/>
    </location>
</feature>
<proteinExistence type="predicted"/>
<dbReference type="Gene3D" id="2.60.120.600">
    <property type="entry name" value="Domain of unknown function DUF1214, C-terminal domain"/>
    <property type="match status" value="1"/>
</dbReference>
<protein>
    <recommendedName>
        <fullName evidence="4">DUF1254 domain-containing protein</fullName>
    </recommendedName>
</protein>
<dbReference type="PANTHER" id="PTHR36509:SF3">
    <property type="entry name" value="SIGNAL PEPTIDE PROTEIN"/>
    <property type="match status" value="1"/>
</dbReference>
<gene>
    <name evidence="3" type="ORF">FNL38_107370</name>
</gene>
<dbReference type="SUPFAM" id="SSF160935">
    <property type="entry name" value="VPA0735-like"/>
    <property type="match status" value="1"/>
</dbReference>
<evidence type="ECO:0000313" key="3">
    <source>
        <dbReference type="EMBL" id="TYQ01947.1"/>
    </source>
</evidence>
<evidence type="ECO:0000259" key="2">
    <source>
        <dbReference type="Pfam" id="PF06863"/>
    </source>
</evidence>
<dbReference type="EMBL" id="VNIQ01000007">
    <property type="protein sequence ID" value="TYQ01947.1"/>
    <property type="molecule type" value="Genomic_DNA"/>
</dbReference>
<dbReference type="InterPro" id="IPR010621">
    <property type="entry name" value="DUF1214"/>
</dbReference>
<dbReference type="InterPro" id="IPR010679">
    <property type="entry name" value="DUF1254"/>
</dbReference>
<accession>A0A652YL17</accession>
<evidence type="ECO:0000259" key="1">
    <source>
        <dbReference type="Pfam" id="PF06742"/>
    </source>
</evidence>
<name>A0A652YL17_NOCGL</name>
<dbReference type="Pfam" id="PF06863">
    <property type="entry name" value="DUF1254"/>
    <property type="match status" value="1"/>
</dbReference>
<dbReference type="InterPro" id="IPR037049">
    <property type="entry name" value="DUF1214_C_sf"/>
</dbReference>
<dbReference type="AlphaFoldDB" id="A0A652YL17"/>
<organism evidence="3">
    <name type="scientific">Nocardia globerula</name>
    <dbReference type="NCBI Taxonomy" id="1818"/>
    <lineage>
        <taxon>Bacteria</taxon>
        <taxon>Bacillati</taxon>
        <taxon>Actinomycetota</taxon>
        <taxon>Actinomycetes</taxon>
        <taxon>Mycobacteriales</taxon>
        <taxon>Nocardiaceae</taxon>
        <taxon>Nocardia</taxon>
    </lineage>
</organism>
<sequence>MICGMDQTHPTSETPYEFSGGYPTAATAKKAHEDAYLERALVAYRFWYPTVSIEGIFNGNRELGFDDNKAMGIAATTPRQVGFTLNSDTPYGAAALDLTEGPMVIELPPGAYIGLVDDHHHRWITDMGIPGPDQGAGGKYAILPPDHTGEVPADHDVSRSNSFKVLVAVRALPVGGDLDAAKDALLRVKIYRLGTDKLLDVIDTSTKTVDSTCLRWEDNLEFWRVLHGILEEEPLVEEFRPMHGLLDGLGIGKGTPFAPTDRDAAALTKAARIGRDQMLVTAFAGTRPDQAAWTDRQWEWVGLVPDNADFETPAGLDLEARERWFAQAIVASPAMFRRVEGSGSLYWLATRDNTGTYLDGANAYTLTIPLPVPGKLFWSVTIYDAQTRSQVQTDGNKGALRSLFELSSALTSGNEITLHFGPTQPDDAADNWLETVPGRGWFAYIRIYGPEAAAFDGSWRPGDFTPAKR</sequence>
<dbReference type="Pfam" id="PF06742">
    <property type="entry name" value="DUF1214"/>
    <property type="match status" value="1"/>
</dbReference>
<dbReference type="PANTHER" id="PTHR36509">
    <property type="entry name" value="BLL3101 PROTEIN"/>
    <property type="match status" value="1"/>
</dbReference>
<comment type="caution">
    <text evidence="3">The sequence shown here is derived from an EMBL/GenBank/DDBJ whole genome shotgun (WGS) entry which is preliminary data.</text>
</comment>
<dbReference type="Gene3D" id="1.10.3360.10">
    <property type="entry name" value="VPA0735-like domain"/>
    <property type="match status" value="1"/>
</dbReference>
<dbReference type="InterPro" id="IPR037050">
    <property type="entry name" value="DUF1254_sf"/>
</dbReference>
<reference evidence="3" key="1">
    <citation type="submission" date="2019-07" db="EMBL/GenBank/DDBJ databases">
        <title>Genomic Encyclopedia of Type Strains, Phase IV (KMG-IV): sequencing the most valuable type-strain genomes for metagenomic binning, comparative biology and taxonomic classification.</title>
        <authorList>
            <person name="Goeker M."/>
        </authorList>
    </citation>
    <scope>NUCLEOTIDE SEQUENCE</scope>
    <source>
        <strain evidence="3">DSM 44596</strain>
    </source>
</reference>
<evidence type="ECO:0008006" key="4">
    <source>
        <dbReference type="Google" id="ProtNLM"/>
    </source>
</evidence>
<dbReference type="Gene3D" id="2.60.40.1610">
    <property type="entry name" value="Domain of unknown function DUF1254"/>
    <property type="match status" value="1"/>
</dbReference>